<sequence length="504" mass="50991">MRVTGGGASGSVRGGAGDGARAAGARAAGIRGARVTRVRRAGALAAVVLLLSGCASWGLTQREWAATLEASDGVVSADWRYQNNWPSSSPRYDATIVVERGVTVDEARRIADASCATETRIDGLTIRTDDAPASEGTDDASGSEGSDEAPAEGSVELRTERSCASRADLERFAGAVDALNRLPDATGVRFSVDRTARHDGAGAKQLTVRVTAPDEEALGSILPALHEAAGDDGLALTAERIGAQGGAGTTVEAILPPGARMDDLMSLFALATRIDHRRISLTDASISVSASSTAAAETDAAAELAAAGARLGIDTRVAFDTAGASGEAGGSDAAGGSSASGADAEAARAAALERLTEVPGGAVVEHVAVGGELSVRTQGAGGVEAAVRIIAETPELGGEYRVHAPESDGLFWVAIRAGSPAPDVADAATRSGLSMRERIPSIDRTIVSLTGDEPELTVYLRDSSAESVAAARGTLEEVAASGVFGEVRLAADGIDFDDQVVPAP</sequence>
<feature type="region of interest" description="Disordered" evidence="1">
    <location>
        <begin position="1"/>
        <end position="20"/>
    </location>
</feature>
<reference evidence="2 3" key="1">
    <citation type="submission" date="2016-10" db="EMBL/GenBank/DDBJ databases">
        <authorList>
            <person name="de Groot N.N."/>
        </authorList>
    </citation>
    <scope>NUCLEOTIDE SEQUENCE [LARGE SCALE GENOMIC DNA]</scope>
    <source>
        <strain evidence="2 3">DSM 22788</strain>
    </source>
</reference>
<dbReference type="AlphaFoldDB" id="A0A1H0ZAU5"/>
<dbReference type="EMBL" id="FNKB01000001">
    <property type="protein sequence ID" value="SDQ24206.1"/>
    <property type="molecule type" value="Genomic_DNA"/>
</dbReference>
<feature type="compositionally biased region" description="Gly residues" evidence="1">
    <location>
        <begin position="1"/>
        <end position="18"/>
    </location>
</feature>
<evidence type="ECO:0000256" key="1">
    <source>
        <dbReference type="SAM" id="MobiDB-lite"/>
    </source>
</evidence>
<dbReference type="OrthoDB" id="9946909at2"/>
<evidence type="ECO:0000313" key="2">
    <source>
        <dbReference type="EMBL" id="SDQ24206.1"/>
    </source>
</evidence>
<accession>A0A1H0ZAU5</accession>
<proteinExistence type="predicted"/>
<dbReference type="STRING" id="1079994.SAMN04488565_1569"/>
<name>A0A1H0ZAU5_9MICO</name>
<evidence type="ECO:0000313" key="3">
    <source>
        <dbReference type="Proteomes" id="UP000182690"/>
    </source>
</evidence>
<feature type="region of interest" description="Disordered" evidence="1">
    <location>
        <begin position="123"/>
        <end position="162"/>
    </location>
</feature>
<organism evidence="2 3">
    <name type="scientific">Leucobacter chromiiresistens</name>
    <dbReference type="NCBI Taxonomy" id="1079994"/>
    <lineage>
        <taxon>Bacteria</taxon>
        <taxon>Bacillati</taxon>
        <taxon>Actinomycetota</taxon>
        <taxon>Actinomycetes</taxon>
        <taxon>Micrococcales</taxon>
        <taxon>Microbacteriaceae</taxon>
        <taxon>Leucobacter</taxon>
    </lineage>
</organism>
<gene>
    <name evidence="2" type="ORF">SAMN04488565_1569</name>
</gene>
<protein>
    <submittedName>
        <fullName evidence="2">Uncharacterized protein</fullName>
    </submittedName>
</protein>
<dbReference type="Proteomes" id="UP000182690">
    <property type="component" value="Unassembled WGS sequence"/>
</dbReference>